<dbReference type="PIRSF" id="PIRSF003092">
    <property type="entry name" value="MinD"/>
    <property type="match status" value="1"/>
</dbReference>
<keyword evidence="1" id="KW-0547">Nucleotide-binding</keyword>
<evidence type="ECO:0000256" key="1">
    <source>
        <dbReference type="ARBA" id="ARBA00022741"/>
    </source>
</evidence>
<gene>
    <name evidence="3" type="ORF">JOC77_001676</name>
</gene>
<dbReference type="Pfam" id="PF10609">
    <property type="entry name" value="ParA"/>
    <property type="match status" value="1"/>
</dbReference>
<name>A0ABS2QIW9_9BACI</name>
<accession>A0ABS2QIW9</accession>
<dbReference type="SUPFAM" id="SSF52540">
    <property type="entry name" value="P-loop containing nucleoside triphosphate hydrolases"/>
    <property type="match status" value="1"/>
</dbReference>
<dbReference type="InterPro" id="IPR025501">
    <property type="entry name" value="MinD_FleN"/>
</dbReference>
<dbReference type="InterPro" id="IPR033756">
    <property type="entry name" value="YlxH/NBP35"/>
</dbReference>
<keyword evidence="4" id="KW-1185">Reference proteome</keyword>
<dbReference type="PANTHER" id="PTHR43384:SF4">
    <property type="entry name" value="CELLULOSE BIOSYNTHESIS PROTEIN BCSQ-RELATED"/>
    <property type="match status" value="1"/>
</dbReference>
<keyword evidence="2" id="KW-0067">ATP-binding</keyword>
<comment type="caution">
    <text evidence="3">The sequence shown here is derived from an EMBL/GenBank/DDBJ whole genome shotgun (WGS) entry which is preliminary data.</text>
</comment>
<dbReference type="PANTHER" id="PTHR43384">
    <property type="entry name" value="SEPTUM SITE-DETERMINING PROTEIN MIND HOMOLOG, CHLOROPLASTIC-RELATED"/>
    <property type="match status" value="1"/>
</dbReference>
<keyword evidence="3" id="KW-0966">Cell projection</keyword>
<proteinExistence type="predicted"/>
<organism evidence="3 4">
    <name type="scientific">Peribacillus deserti</name>
    <dbReference type="NCBI Taxonomy" id="673318"/>
    <lineage>
        <taxon>Bacteria</taxon>
        <taxon>Bacillati</taxon>
        <taxon>Bacillota</taxon>
        <taxon>Bacilli</taxon>
        <taxon>Bacillales</taxon>
        <taxon>Bacillaceae</taxon>
        <taxon>Peribacillus</taxon>
    </lineage>
</organism>
<keyword evidence="3" id="KW-0969">Cilium</keyword>
<evidence type="ECO:0000313" key="4">
    <source>
        <dbReference type="Proteomes" id="UP000823486"/>
    </source>
</evidence>
<reference evidence="3 4" key="1">
    <citation type="submission" date="2021-01" db="EMBL/GenBank/DDBJ databases">
        <title>Genomic Encyclopedia of Type Strains, Phase IV (KMG-IV): sequencing the most valuable type-strain genomes for metagenomic binning, comparative biology and taxonomic classification.</title>
        <authorList>
            <person name="Goeker M."/>
        </authorList>
    </citation>
    <scope>NUCLEOTIDE SEQUENCE [LARGE SCALE GENOMIC DNA]</scope>
    <source>
        <strain evidence="3 4">DSM 105482</strain>
    </source>
</reference>
<dbReference type="InterPro" id="IPR050625">
    <property type="entry name" value="ParA/MinD_ATPase"/>
</dbReference>
<dbReference type="RefSeq" id="WP_204541323.1">
    <property type="nucleotide sequence ID" value="NZ_JAFBFI010000006.1"/>
</dbReference>
<evidence type="ECO:0000313" key="3">
    <source>
        <dbReference type="EMBL" id="MBM7692246.1"/>
    </source>
</evidence>
<evidence type="ECO:0000256" key="2">
    <source>
        <dbReference type="ARBA" id="ARBA00022840"/>
    </source>
</evidence>
<dbReference type="InterPro" id="IPR027417">
    <property type="entry name" value="P-loop_NTPase"/>
</dbReference>
<dbReference type="Proteomes" id="UP000823486">
    <property type="component" value="Unassembled WGS sequence"/>
</dbReference>
<dbReference type="InterPro" id="IPR033875">
    <property type="entry name" value="FlhG"/>
</dbReference>
<keyword evidence="3" id="KW-0282">Flagellum</keyword>
<protein>
    <submittedName>
        <fullName evidence="3">Flagellar biosynthesis protein FlhG</fullName>
    </submittedName>
</protein>
<sequence length="292" mass="32178">MKDQAEILRYRLDKLNKQTKAISVISGKGGVGKSNFSLNFSIALSQKGKSVLLLDMDIGMGNIDILMGSTSSKNIVHFFEGSLSLQDVISKGPAGISYIAGGTGLSSIFQLGAEMVDHFFTEFEKTAADFDYIIFDMGAGISEESVPFLLAGDEIFVITTPEPTSVTDAYAAIKYLIFQQQPIPFFLICNKAGDEKEGRLTLNRLQHAVRQFLQFEMNVLGILPEDKIVSKSVIRQTPFILYSPDSKVSRALQSLINSYMTKQNPGDPSPSSKGFVSRLRQFVFGRKDSGWK</sequence>
<dbReference type="EMBL" id="JAFBFI010000006">
    <property type="protein sequence ID" value="MBM7692246.1"/>
    <property type="molecule type" value="Genomic_DNA"/>
</dbReference>
<dbReference type="Gene3D" id="3.40.50.300">
    <property type="entry name" value="P-loop containing nucleotide triphosphate hydrolases"/>
    <property type="match status" value="1"/>
</dbReference>
<dbReference type="CDD" id="cd02038">
    <property type="entry name" value="FlhG-like"/>
    <property type="match status" value="1"/>
</dbReference>